<name>A0ABD5Z445_9EURY</name>
<dbReference type="EMBL" id="JBHTAR010000011">
    <property type="protein sequence ID" value="MFC7199951.1"/>
    <property type="molecule type" value="Genomic_DNA"/>
</dbReference>
<evidence type="ECO:0000313" key="3">
    <source>
        <dbReference type="Proteomes" id="UP001596447"/>
    </source>
</evidence>
<evidence type="ECO:0000259" key="1">
    <source>
        <dbReference type="Pfam" id="PF03372"/>
    </source>
</evidence>
<protein>
    <submittedName>
        <fullName evidence="2">Endonuclease/exonuclease/phosphatase family protein</fullName>
    </submittedName>
</protein>
<dbReference type="Gene3D" id="3.60.10.10">
    <property type="entry name" value="Endonuclease/exonuclease/phosphatase"/>
    <property type="match status" value="1"/>
</dbReference>
<keyword evidence="3" id="KW-1185">Reference proteome</keyword>
<sequence>MSGSPLRAMTYNVRLDTDEDGEHAWPHRADAVASTVRFHRPAVVGLQEPKANQLRDLCERLPNYTFVGEPRDGEDGEHTPVGFRSERFDCVDHDTFWLSETPDDVGSVGWDGSHPRIATWAVLEDAASDTRFVHVNTHLDHEGETARLEGARLVRERAADLREHGPVVLTGDCNCEPGEPAYDALTAEASPFRDVRDVSPHAPHGPRTSFTEFDSLVEDMLIDHVFVTGAFDAEQCGTATDHDDAGHYPSDHLPVVANLRLDESS</sequence>
<dbReference type="InterPro" id="IPR050410">
    <property type="entry name" value="CCR4/nocturin_mRNA_transcr"/>
</dbReference>
<proteinExistence type="predicted"/>
<dbReference type="AlphaFoldDB" id="A0ABD5Z445"/>
<keyword evidence="2" id="KW-0378">Hydrolase</keyword>
<reference evidence="2 3" key="1">
    <citation type="journal article" date="2019" name="Int. J. Syst. Evol. Microbiol.">
        <title>The Global Catalogue of Microorganisms (GCM) 10K type strain sequencing project: providing services to taxonomists for standard genome sequencing and annotation.</title>
        <authorList>
            <consortium name="The Broad Institute Genomics Platform"/>
            <consortium name="The Broad Institute Genome Sequencing Center for Infectious Disease"/>
            <person name="Wu L."/>
            <person name="Ma J."/>
        </authorList>
    </citation>
    <scope>NUCLEOTIDE SEQUENCE [LARGE SCALE GENOMIC DNA]</scope>
    <source>
        <strain evidence="2 3">XZGYJ-43</strain>
    </source>
</reference>
<dbReference type="InterPro" id="IPR005135">
    <property type="entry name" value="Endo/exonuclease/phosphatase"/>
</dbReference>
<dbReference type="SUPFAM" id="SSF56219">
    <property type="entry name" value="DNase I-like"/>
    <property type="match status" value="1"/>
</dbReference>
<dbReference type="RefSeq" id="WP_279529873.1">
    <property type="nucleotide sequence ID" value="NZ_CP122312.1"/>
</dbReference>
<accession>A0ABD5Z445</accession>
<dbReference type="Pfam" id="PF03372">
    <property type="entry name" value="Exo_endo_phos"/>
    <property type="match status" value="1"/>
</dbReference>
<dbReference type="GO" id="GO:0004519">
    <property type="term" value="F:endonuclease activity"/>
    <property type="evidence" value="ECO:0007669"/>
    <property type="project" value="UniProtKB-KW"/>
</dbReference>
<dbReference type="PANTHER" id="PTHR12121:SF36">
    <property type="entry name" value="ENDONUCLEASE_EXONUCLEASE_PHOSPHATASE DOMAIN-CONTAINING PROTEIN"/>
    <property type="match status" value="1"/>
</dbReference>
<dbReference type="CDD" id="cd09083">
    <property type="entry name" value="EEP-1"/>
    <property type="match status" value="1"/>
</dbReference>
<keyword evidence="2" id="KW-0540">Nuclease</keyword>
<organism evidence="2 3">
    <name type="scientific">Halospeciosus flavus</name>
    <dbReference type="NCBI Taxonomy" id="3032283"/>
    <lineage>
        <taxon>Archaea</taxon>
        <taxon>Methanobacteriati</taxon>
        <taxon>Methanobacteriota</taxon>
        <taxon>Stenosarchaea group</taxon>
        <taxon>Halobacteria</taxon>
        <taxon>Halobacteriales</taxon>
        <taxon>Halobacteriaceae</taxon>
        <taxon>Halospeciosus</taxon>
    </lineage>
</organism>
<gene>
    <name evidence="2" type="ORF">ACFQJ9_11130</name>
</gene>
<comment type="caution">
    <text evidence="2">The sequence shown here is derived from an EMBL/GenBank/DDBJ whole genome shotgun (WGS) entry which is preliminary data.</text>
</comment>
<evidence type="ECO:0000313" key="2">
    <source>
        <dbReference type="EMBL" id="MFC7199951.1"/>
    </source>
</evidence>
<keyword evidence="2" id="KW-0255">Endonuclease</keyword>
<dbReference type="InterPro" id="IPR036691">
    <property type="entry name" value="Endo/exonu/phosph_ase_sf"/>
</dbReference>
<dbReference type="Proteomes" id="UP001596447">
    <property type="component" value="Unassembled WGS sequence"/>
</dbReference>
<feature type="domain" description="Endonuclease/exonuclease/phosphatase" evidence="1">
    <location>
        <begin position="9"/>
        <end position="252"/>
    </location>
</feature>
<dbReference type="PANTHER" id="PTHR12121">
    <property type="entry name" value="CARBON CATABOLITE REPRESSOR PROTEIN 4"/>
    <property type="match status" value="1"/>
</dbReference>